<feature type="domain" description="ABC1 atypical kinase-like" evidence="2">
    <location>
        <begin position="95"/>
        <end position="269"/>
    </location>
</feature>
<dbReference type="InterPro" id="IPR004147">
    <property type="entry name" value="ABC1_dom"/>
</dbReference>
<accession>A0A382XLY3</accession>
<feature type="non-terminal residue" evidence="3">
    <location>
        <position position="270"/>
    </location>
</feature>
<dbReference type="PANTHER" id="PTHR10566:SF113">
    <property type="entry name" value="PROTEIN ACTIVITY OF BC1 COMPLEX KINASE 7, CHLOROPLASTIC"/>
    <property type="match status" value="1"/>
</dbReference>
<proteinExistence type="inferred from homology"/>
<comment type="similarity">
    <text evidence="1">Belongs to the protein kinase superfamily. ADCK protein kinase family.</text>
</comment>
<evidence type="ECO:0000313" key="3">
    <source>
        <dbReference type="EMBL" id="SVD71615.1"/>
    </source>
</evidence>
<dbReference type="InterPro" id="IPR011009">
    <property type="entry name" value="Kinase-like_dom_sf"/>
</dbReference>
<evidence type="ECO:0000259" key="2">
    <source>
        <dbReference type="Pfam" id="PF03109"/>
    </source>
</evidence>
<dbReference type="AlphaFoldDB" id="A0A382XLY3"/>
<dbReference type="InterPro" id="IPR050154">
    <property type="entry name" value="UbiB_kinase"/>
</dbReference>
<organism evidence="3">
    <name type="scientific">marine metagenome</name>
    <dbReference type="NCBI Taxonomy" id="408172"/>
    <lineage>
        <taxon>unclassified sequences</taxon>
        <taxon>metagenomes</taxon>
        <taxon>ecological metagenomes</taxon>
    </lineage>
</organism>
<protein>
    <recommendedName>
        <fullName evidence="2">ABC1 atypical kinase-like domain-containing protein</fullName>
    </recommendedName>
</protein>
<evidence type="ECO:0000256" key="1">
    <source>
        <dbReference type="ARBA" id="ARBA00009670"/>
    </source>
</evidence>
<dbReference type="PANTHER" id="PTHR10566">
    <property type="entry name" value="CHAPERONE-ACTIVITY OF BC1 COMPLEX CABC1 -RELATED"/>
    <property type="match status" value="1"/>
</dbReference>
<sequence length="270" mass="30568">MFKKLFMLFKIGRKLSTSGAISSIYEIHDPPIIIKILFFVIGFNFENKKNDKNLSAGAKLCNALQGMGTTFIKLGQFLATRPDIIGEDISKELEKLQDKLPAFDLTVAKNILKKELEKENFEQIANISEPVAAASIAQVHFANINVSGQNKNVAIKILRPDIERIFNEELDALMLLAYIVQSLIKKTKRLKLVEVVQLLREITNVEMDLRFEAAAANELYENTKNDVGFKVPKIYWNQTSKKVLCLEKVDGVSIREVENLKSLNIDIKKL</sequence>
<dbReference type="EMBL" id="UINC01168540">
    <property type="protein sequence ID" value="SVD71615.1"/>
    <property type="molecule type" value="Genomic_DNA"/>
</dbReference>
<dbReference type="SUPFAM" id="SSF56112">
    <property type="entry name" value="Protein kinase-like (PK-like)"/>
    <property type="match status" value="1"/>
</dbReference>
<reference evidence="3" key="1">
    <citation type="submission" date="2018-05" db="EMBL/GenBank/DDBJ databases">
        <authorList>
            <person name="Lanie J.A."/>
            <person name="Ng W.-L."/>
            <person name="Kazmierczak K.M."/>
            <person name="Andrzejewski T.M."/>
            <person name="Davidsen T.M."/>
            <person name="Wayne K.J."/>
            <person name="Tettelin H."/>
            <person name="Glass J.I."/>
            <person name="Rusch D."/>
            <person name="Podicherti R."/>
            <person name="Tsui H.-C.T."/>
            <person name="Winkler M.E."/>
        </authorList>
    </citation>
    <scope>NUCLEOTIDE SEQUENCE</scope>
</reference>
<name>A0A382XLY3_9ZZZZ</name>
<gene>
    <name evidence="3" type="ORF">METZ01_LOCUS424469</name>
</gene>
<dbReference type="Pfam" id="PF03109">
    <property type="entry name" value="ABC1"/>
    <property type="match status" value="1"/>
</dbReference>